<evidence type="ECO:0000313" key="2">
    <source>
        <dbReference type="Proteomes" id="UP000654918"/>
    </source>
</evidence>
<reference evidence="1" key="1">
    <citation type="journal article" date="2020" name="Phytopathology">
        <title>Genome Sequence Resources of Colletotrichum truncatum, C. plurivorum, C. musicola, and C. sojae: Four Species Pathogenic to Soybean (Glycine max).</title>
        <authorList>
            <person name="Rogerio F."/>
            <person name="Boufleur T.R."/>
            <person name="Ciampi-Guillardi M."/>
            <person name="Sukno S.A."/>
            <person name="Thon M.R."/>
            <person name="Massola Junior N.S."/>
            <person name="Baroncelli R."/>
        </authorList>
    </citation>
    <scope>NUCLEOTIDE SEQUENCE</scope>
    <source>
        <strain evidence="1">LFN00145</strain>
    </source>
</reference>
<dbReference type="InterPro" id="IPR009772">
    <property type="entry name" value="CDC123"/>
</dbReference>
<dbReference type="Proteomes" id="UP000654918">
    <property type="component" value="Unassembled WGS sequence"/>
</dbReference>
<evidence type="ECO:0000313" key="1">
    <source>
        <dbReference type="EMBL" id="KAF6815473.1"/>
    </source>
</evidence>
<proteinExistence type="predicted"/>
<gene>
    <name evidence="1" type="ORF">CPLU01_14122</name>
</gene>
<accession>A0A8H6JMB7</accession>
<sequence length="288" mass="33426">MTPFYLKSLQTNHSTLSLYSQLKVLPPTMKWSMKKIDFAEVQADKRNWTTEFNTSCHTQAEASDKSPATEEPYSYSKWLPLILRSRGLPAFAYQRITLTPLQLVFPPEGLFVRLDVCSPKDGAQKVPGKVSLHTIEEIILRLVTSCRCHSALEKCVAAGTPVELFFMPFDRRLSPDKEYRVFCRPGDLRITGTSQYRWHEPWRYANRSKDQQRQIMQTICSAADDFFLKQGVSFDLFYDDLLKEVELVELNPFGIRSPSGSCLFHWVKDRRILYDEDRNKSIEFQVSF</sequence>
<evidence type="ECO:0008006" key="3">
    <source>
        <dbReference type="Google" id="ProtNLM"/>
    </source>
</evidence>
<protein>
    <recommendedName>
        <fullName evidence="3">Cell division cycle protein 123</fullName>
    </recommendedName>
</protein>
<dbReference type="AlphaFoldDB" id="A0A8H6JMB7"/>
<name>A0A8H6JMB7_9PEZI</name>
<keyword evidence="2" id="KW-1185">Reference proteome</keyword>
<organism evidence="1 2">
    <name type="scientific">Colletotrichum plurivorum</name>
    <dbReference type="NCBI Taxonomy" id="2175906"/>
    <lineage>
        <taxon>Eukaryota</taxon>
        <taxon>Fungi</taxon>
        <taxon>Dikarya</taxon>
        <taxon>Ascomycota</taxon>
        <taxon>Pezizomycotina</taxon>
        <taxon>Sordariomycetes</taxon>
        <taxon>Hypocreomycetidae</taxon>
        <taxon>Glomerellales</taxon>
        <taxon>Glomerellaceae</taxon>
        <taxon>Colletotrichum</taxon>
        <taxon>Colletotrichum orchidearum species complex</taxon>
    </lineage>
</organism>
<dbReference type="EMBL" id="WIGO01000356">
    <property type="protein sequence ID" value="KAF6815473.1"/>
    <property type="molecule type" value="Genomic_DNA"/>
</dbReference>
<dbReference type="Pfam" id="PF07065">
    <property type="entry name" value="D123"/>
    <property type="match status" value="1"/>
</dbReference>
<comment type="caution">
    <text evidence="1">The sequence shown here is derived from an EMBL/GenBank/DDBJ whole genome shotgun (WGS) entry which is preliminary data.</text>
</comment>